<dbReference type="GO" id="GO:0003824">
    <property type="term" value="F:catalytic activity"/>
    <property type="evidence" value="ECO:0007669"/>
    <property type="project" value="InterPro"/>
</dbReference>
<proteinExistence type="predicted"/>
<keyword evidence="9" id="KW-1185">Reference proteome</keyword>
<accession>A0A511H5K6</accession>
<dbReference type="Pfam" id="PF04055">
    <property type="entry name" value="Radical_SAM"/>
    <property type="match status" value="1"/>
</dbReference>
<evidence type="ECO:0000256" key="1">
    <source>
        <dbReference type="ARBA" id="ARBA00001966"/>
    </source>
</evidence>
<evidence type="ECO:0000313" key="7">
    <source>
        <dbReference type="EMBL" id="GEL68816.1"/>
    </source>
</evidence>
<keyword evidence="2" id="KW-0949">S-adenosyl-L-methionine</keyword>
<sequence>MSRPSLVLIPQHFGALLFDRRSSRYMPFDAPAAAVLTRLTEHTADDVIGDAEADDRDAVIGLIQHLSMKGYLRMDGRLAAARIDRAPPPDHLLGPLAVHLEVIGACNLTCTHCFAGELPRNQSPLSVKEMDALFAQLAGLGSFRLGLTGGEPLMRKDLLDILDAATGHGLHPCITTNALLIDERWARELGKRELVWLNVSLEGAQAGTNDAVRGAGVFDRVMEKLALLGQHARFTLAFTLTRDNVAEVEACVELARRVGAHTAVFRPLYPVGTATRHPELMPTFDGYVDALARLERVEANSDLFALDPFSPSAREELRGVVTEGPGCGAANTVASVSVQGNVNPCSFLGRAFESGNIRTRPFEDIWRNGQAFQRLRAKQTGDRFTGGCRARAQFYKGSAFAEDPWQAQSLGAATESHPLPVLGAERGQGGACR</sequence>
<evidence type="ECO:0000256" key="4">
    <source>
        <dbReference type="ARBA" id="ARBA00023004"/>
    </source>
</evidence>
<dbReference type="InterPro" id="IPR023885">
    <property type="entry name" value="4Fe4S-binding_SPASM_dom"/>
</dbReference>
<dbReference type="Proteomes" id="UP000321224">
    <property type="component" value="Unassembled WGS sequence"/>
</dbReference>
<dbReference type="Gene3D" id="3.20.20.70">
    <property type="entry name" value="Aldolase class I"/>
    <property type="match status" value="1"/>
</dbReference>
<dbReference type="AlphaFoldDB" id="A0A511H5K6"/>
<dbReference type="InterPro" id="IPR058240">
    <property type="entry name" value="rSAM_sf"/>
</dbReference>
<dbReference type="SUPFAM" id="SSF102114">
    <property type="entry name" value="Radical SAM enzymes"/>
    <property type="match status" value="1"/>
</dbReference>
<dbReference type="PANTHER" id="PTHR11228:SF7">
    <property type="entry name" value="PQQA PEPTIDE CYCLASE"/>
    <property type="match status" value="1"/>
</dbReference>
<dbReference type="Pfam" id="PF13186">
    <property type="entry name" value="SPASM"/>
    <property type="match status" value="1"/>
</dbReference>
<feature type="domain" description="Radical SAM core" evidence="6">
    <location>
        <begin position="92"/>
        <end position="307"/>
    </location>
</feature>
<dbReference type="RefSeq" id="WP_090491387.1">
    <property type="nucleotide sequence ID" value="NZ_BJVY01000002.1"/>
</dbReference>
<comment type="caution">
    <text evidence="7">The sequence shown here is derived from an EMBL/GenBank/DDBJ whole genome shotgun (WGS) entry which is preliminary data.</text>
</comment>
<reference evidence="7 10" key="2">
    <citation type="submission" date="2019-07" db="EMBL/GenBank/DDBJ databases">
        <title>Whole genome shotgun sequence of Myxococcus virescens NBRC 100334.</title>
        <authorList>
            <person name="Hosoyama A."/>
            <person name="Uohara A."/>
            <person name="Ohji S."/>
            <person name="Ichikawa N."/>
        </authorList>
    </citation>
    <scope>NUCLEOTIDE SEQUENCE [LARGE SCALE GENOMIC DNA]</scope>
    <source>
        <strain evidence="7 10">NBRC 100334</strain>
    </source>
</reference>
<protein>
    <submittedName>
        <fullName evidence="8">Radical SAM additional 4Fe4S-binding SPASM domain-containing protein</fullName>
    </submittedName>
</protein>
<dbReference type="PANTHER" id="PTHR11228">
    <property type="entry name" value="RADICAL SAM DOMAIN PROTEIN"/>
    <property type="match status" value="1"/>
</dbReference>
<dbReference type="PROSITE" id="PS51918">
    <property type="entry name" value="RADICAL_SAM"/>
    <property type="match status" value="1"/>
</dbReference>
<dbReference type="InterPro" id="IPR013785">
    <property type="entry name" value="Aldolase_TIM"/>
</dbReference>
<evidence type="ECO:0000256" key="5">
    <source>
        <dbReference type="ARBA" id="ARBA00023014"/>
    </source>
</evidence>
<dbReference type="SFLD" id="SFLDS00029">
    <property type="entry name" value="Radical_SAM"/>
    <property type="match status" value="1"/>
</dbReference>
<dbReference type="Proteomes" id="UP000198717">
    <property type="component" value="Unassembled WGS sequence"/>
</dbReference>
<evidence type="ECO:0000259" key="6">
    <source>
        <dbReference type="PROSITE" id="PS51918"/>
    </source>
</evidence>
<organism evidence="7 10">
    <name type="scientific">Myxococcus virescens</name>
    <dbReference type="NCBI Taxonomy" id="83456"/>
    <lineage>
        <taxon>Bacteria</taxon>
        <taxon>Pseudomonadati</taxon>
        <taxon>Myxococcota</taxon>
        <taxon>Myxococcia</taxon>
        <taxon>Myxococcales</taxon>
        <taxon>Cystobacterineae</taxon>
        <taxon>Myxococcaceae</taxon>
        <taxon>Myxococcus</taxon>
    </lineage>
</organism>
<keyword evidence="4" id="KW-0408">Iron</keyword>
<dbReference type="GO" id="GO:0046872">
    <property type="term" value="F:metal ion binding"/>
    <property type="evidence" value="ECO:0007669"/>
    <property type="project" value="UniProtKB-KW"/>
</dbReference>
<dbReference type="GO" id="GO:0051536">
    <property type="term" value="F:iron-sulfur cluster binding"/>
    <property type="evidence" value="ECO:0007669"/>
    <property type="project" value="UniProtKB-KW"/>
</dbReference>
<evidence type="ECO:0000313" key="8">
    <source>
        <dbReference type="EMBL" id="SDE46923.1"/>
    </source>
</evidence>
<dbReference type="SFLD" id="SFLDG01067">
    <property type="entry name" value="SPASM/twitch_domain_containing"/>
    <property type="match status" value="1"/>
</dbReference>
<dbReference type="EMBL" id="FNAJ01000007">
    <property type="protein sequence ID" value="SDE46923.1"/>
    <property type="molecule type" value="Genomic_DNA"/>
</dbReference>
<comment type="cofactor">
    <cofactor evidence="1">
        <name>[4Fe-4S] cluster</name>
        <dbReference type="ChEBI" id="CHEBI:49883"/>
    </cofactor>
</comment>
<dbReference type="InterPro" id="IPR050377">
    <property type="entry name" value="Radical_SAM_PqqE_MftC-like"/>
</dbReference>
<evidence type="ECO:0000256" key="2">
    <source>
        <dbReference type="ARBA" id="ARBA00022691"/>
    </source>
</evidence>
<evidence type="ECO:0000313" key="10">
    <source>
        <dbReference type="Proteomes" id="UP000321224"/>
    </source>
</evidence>
<gene>
    <name evidence="7" type="ORF">MVI01_06000</name>
    <name evidence="8" type="ORF">SAMN04488504_107149</name>
</gene>
<keyword evidence="5" id="KW-0411">Iron-sulfur</keyword>
<dbReference type="EMBL" id="BJVY01000002">
    <property type="protein sequence ID" value="GEL68816.1"/>
    <property type="molecule type" value="Genomic_DNA"/>
</dbReference>
<dbReference type="CDD" id="cd01335">
    <property type="entry name" value="Radical_SAM"/>
    <property type="match status" value="1"/>
</dbReference>
<dbReference type="SFLD" id="SFLDG01386">
    <property type="entry name" value="main_SPASM_domain-containing"/>
    <property type="match status" value="1"/>
</dbReference>
<name>A0A511H5K6_9BACT</name>
<dbReference type="InterPro" id="IPR007197">
    <property type="entry name" value="rSAM"/>
</dbReference>
<reference evidence="8 9" key="1">
    <citation type="submission" date="2016-10" db="EMBL/GenBank/DDBJ databases">
        <authorList>
            <person name="Varghese N."/>
            <person name="Submissions S."/>
        </authorList>
    </citation>
    <scope>NUCLEOTIDE SEQUENCE [LARGE SCALE GENOMIC DNA]</scope>
    <source>
        <strain evidence="8 9">DSM 2260</strain>
    </source>
</reference>
<keyword evidence="3" id="KW-0479">Metal-binding</keyword>
<evidence type="ECO:0000256" key="3">
    <source>
        <dbReference type="ARBA" id="ARBA00022723"/>
    </source>
</evidence>
<evidence type="ECO:0000313" key="9">
    <source>
        <dbReference type="Proteomes" id="UP000198717"/>
    </source>
</evidence>